<sequence length="102" mass="11404">MSSIGIIFRENRQLKELPEDWIPTPLGTRQKVCEIVGDIMRTVPSGRLALTVTVEGEDESLDPRTISVSGVWGDAEMMVIRALCLAFDGRFYDAETAEFIEL</sequence>
<comment type="caution">
    <text evidence="1">The sequence shown here is derived from an EMBL/GenBank/DDBJ whole genome shotgun (WGS) entry which is preliminary data.</text>
</comment>
<gene>
    <name evidence="1" type="ORF">DUPY_02560</name>
</gene>
<protein>
    <submittedName>
        <fullName evidence="1">Uncharacterized protein</fullName>
    </submittedName>
</protein>
<keyword evidence="2" id="KW-1185">Reference proteome</keyword>
<name>A0A1E7X7A3_9BURK</name>
<proteinExistence type="predicted"/>
<reference evidence="2" key="1">
    <citation type="journal article" date="2016" name="Front. Microbiol.">
        <title>Molecular Keys to the Janthinobacterium and Duganella spp. Interaction with the Plant Pathogen Fusarium graminearum.</title>
        <authorList>
            <person name="Haack F.S."/>
            <person name="Poehlein A."/>
            <person name="Kroger C."/>
            <person name="Voigt C.A."/>
            <person name="Piepenbring M."/>
            <person name="Bode H.B."/>
            <person name="Daniel R."/>
            <person name="Schafer W."/>
            <person name="Streit W.R."/>
        </authorList>
    </citation>
    <scope>NUCLEOTIDE SEQUENCE [LARGE SCALE GENOMIC DNA]</scope>
    <source>
        <strain evidence="2">T54</strain>
    </source>
</reference>
<evidence type="ECO:0000313" key="2">
    <source>
        <dbReference type="Proteomes" id="UP000175989"/>
    </source>
</evidence>
<evidence type="ECO:0000313" key="1">
    <source>
        <dbReference type="EMBL" id="OFA09014.1"/>
    </source>
</evidence>
<accession>A0A1E7X7A3</accession>
<dbReference type="Proteomes" id="UP000175989">
    <property type="component" value="Unassembled WGS sequence"/>
</dbReference>
<organism evidence="1 2">
    <name type="scientific">Duganella phyllosphaerae</name>
    <dbReference type="NCBI Taxonomy" id="762836"/>
    <lineage>
        <taxon>Bacteria</taxon>
        <taxon>Pseudomonadati</taxon>
        <taxon>Pseudomonadota</taxon>
        <taxon>Betaproteobacteria</taxon>
        <taxon>Burkholderiales</taxon>
        <taxon>Oxalobacteraceae</taxon>
        <taxon>Telluria group</taxon>
        <taxon>Duganella</taxon>
    </lineage>
</organism>
<dbReference type="EMBL" id="LROM01000024">
    <property type="protein sequence ID" value="OFA09014.1"/>
    <property type="molecule type" value="Genomic_DNA"/>
</dbReference>
<dbReference type="AlphaFoldDB" id="A0A1E7X7A3"/>